<reference evidence="1 2" key="1">
    <citation type="journal article" date="2013" name="Genome Announc.">
        <title>Draft Genome Sequence of a Highly Flagellated, Fast-Swimming Archaeon, Methanocaldococcus villosus Strain KIN24-T80 (DSM 22612).</title>
        <authorList>
            <person name="Thennarasu S."/>
            <person name="Polireddy D."/>
            <person name="Antony A."/>
            <person name="Yada M.R."/>
            <person name="Algarawi S."/>
            <person name="Sivakumar N."/>
        </authorList>
    </citation>
    <scope>NUCLEOTIDE SEQUENCE [LARGE SCALE GENOMIC DNA]</scope>
    <source>
        <strain evidence="1 2">KIN24-T80</strain>
    </source>
</reference>
<dbReference type="PATRIC" id="fig|1069083.5.peg.563"/>
<evidence type="ECO:0000313" key="2">
    <source>
        <dbReference type="Proteomes" id="UP000053695"/>
    </source>
</evidence>
<sequence>MKCPYCGGDCIDKDMVNLYLKSVEMFFKFQSDNELVKKYPPAGEIGECKKTFNRIYLCPYCKEPFKAYYNNGKAKIVCPNCKKTLLLPITNRSVC</sequence>
<comment type="caution">
    <text evidence="1">The sequence shown here is derived from an EMBL/GenBank/DDBJ whole genome shotgun (WGS) entry which is preliminary data.</text>
</comment>
<organism evidence="1 2">
    <name type="scientific">Methanocaldococcus villosus KIN24-T80</name>
    <dbReference type="NCBI Taxonomy" id="1069083"/>
    <lineage>
        <taxon>Archaea</taxon>
        <taxon>Methanobacteriati</taxon>
        <taxon>Methanobacteriota</taxon>
        <taxon>Methanomada group</taxon>
        <taxon>Methanococci</taxon>
        <taxon>Methanococcales</taxon>
        <taxon>Methanocaldococcaceae</taxon>
        <taxon>Methanocaldococcus</taxon>
    </lineage>
</organism>
<protein>
    <submittedName>
        <fullName evidence="1">Uncharacterized protein</fullName>
    </submittedName>
</protein>
<proteinExistence type="predicted"/>
<dbReference type="EMBL" id="APMM01000017">
    <property type="protein sequence ID" value="ENN96382.1"/>
    <property type="molecule type" value="Genomic_DNA"/>
</dbReference>
<dbReference type="AlphaFoldDB" id="N6VZ26"/>
<name>N6VZ26_9EURY</name>
<dbReference type="STRING" id="1069083.GCA_000371805_00123"/>
<gene>
    <name evidence="1" type="ORF">J422_02869</name>
</gene>
<evidence type="ECO:0000313" key="1">
    <source>
        <dbReference type="EMBL" id="ENN96382.1"/>
    </source>
</evidence>
<dbReference type="OrthoDB" id="63159at2157"/>
<dbReference type="Proteomes" id="UP000053695">
    <property type="component" value="Unassembled WGS sequence"/>
</dbReference>
<keyword evidence="2" id="KW-1185">Reference proteome</keyword>
<accession>N6VZ26</accession>
<dbReference type="RefSeq" id="WP_004590644.1">
    <property type="nucleotide sequence ID" value="NZ_APMM01000017.1"/>
</dbReference>